<accession>A0A9Q0MKS4</accession>
<feature type="compositionally biased region" description="Basic residues" evidence="8">
    <location>
        <begin position="463"/>
        <end position="479"/>
    </location>
</feature>
<evidence type="ECO:0000256" key="6">
    <source>
        <dbReference type="ARBA" id="ARBA00034875"/>
    </source>
</evidence>
<sequence>MGKLFNINRLAYFLLSNITLALIFELCIILPSTNASKLSAQDTIEDNEFAEFEDIEDDSEEFTSQIKPTPSPPSQNEQQANSKVDENDGIVEDDEDEFETVRDDDDQPQDKINLNEPSKNNDLKITKIPLHLRANWESYYLEFLLIFGLFLYFIIFVNGRAKNFNIANSWYEQNLEVLEYNFSLVGDDGKKEIENQGLIKETENIYSLWCSGRNSIEAMQIEMHLLKRQDLFSIIVNYFKPSNDKLIVKTSLNADVLDNFVFCIANRKSAIRLSKEMNDIVTFCPERKLPEKYGITSENMVLFNEIGEAASFILDAKVISLLNKYEDLIEYIHISDQYSGVRNTDETQITNLPEVKKILIASFNLSNNTKSEEETDRMKPLIQMLFYLVDKLKRFRLSRESKVKSDRNRQKMQKLFLQSTHLQRQELAQAKREEKRRVEKERMLQESDPEKQRRWEEKEYKREMKRKVPKMKQLKVKAM</sequence>
<evidence type="ECO:0000256" key="2">
    <source>
        <dbReference type="ARBA" id="ARBA00022989"/>
    </source>
</evidence>
<keyword evidence="1 9" id="KW-0812">Transmembrane</keyword>
<dbReference type="OMA" id="MHLVRDM"/>
<dbReference type="InterPro" id="IPR012879">
    <property type="entry name" value="CCDC47"/>
</dbReference>
<feature type="transmembrane region" description="Helical" evidence="9">
    <location>
        <begin position="12"/>
        <end position="31"/>
    </location>
</feature>
<protein>
    <recommendedName>
        <fullName evidence="6">PAT complex subunit CCDC47</fullName>
    </recommendedName>
    <alternativeName>
        <fullName evidence="7">Coiled-coil domain-containing protein 47</fullName>
    </alternativeName>
</protein>
<evidence type="ECO:0000256" key="9">
    <source>
        <dbReference type="SAM" id="Phobius"/>
    </source>
</evidence>
<gene>
    <name evidence="10" type="ORF">RDWZM_004225</name>
</gene>
<evidence type="ECO:0000256" key="5">
    <source>
        <dbReference type="ARBA" id="ARBA00034746"/>
    </source>
</evidence>
<dbReference type="Proteomes" id="UP001142055">
    <property type="component" value="Chromosome 1"/>
</dbReference>
<feature type="region of interest" description="Disordered" evidence="8">
    <location>
        <begin position="57"/>
        <end position="118"/>
    </location>
</feature>
<feature type="transmembrane region" description="Helical" evidence="9">
    <location>
        <begin position="139"/>
        <end position="157"/>
    </location>
</feature>
<name>A0A9Q0MKS4_BLOTA</name>
<comment type="caution">
    <text evidence="10">The sequence shown here is derived from an EMBL/GenBank/DDBJ whole genome shotgun (WGS) entry which is preliminary data.</text>
</comment>
<dbReference type="PANTHER" id="PTHR12883">
    <property type="entry name" value="ADIPOCYTE-SPECIFIC PROTEIN 4-RELATED"/>
    <property type="match status" value="1"/>
</dbReference>
<reference evidence="10" key="1">
    <citation type="submission" date="2022-12" db="EMBL/GenBank/DDBJ databases">
        <title>Genome assemblies of Blomia tropicalis.</title>
        <authorList>
            <person name="Cui Y."/>
        </authorList>
    </citation>
    <scope>NUCLEOTIDE SEQUENCE</scope>
    <source>
        <tissue evidence="10">Adult mites</tissue>
    </source>
</reference>
<keyword evidence="11" id="KW-1185">Reference proteome</keyword>
<dbReference type="OrthoDB" id="10039147at2759"/>
<dbReference type="AlphaFoldDB" id="A0A9Q0MKS4"/>
<comment type="similarity">
    <text evidence="5">Belongs to the CCDC47 family.</text>
</comment>
<keyword evidence="3 9" id="KW-0472">Membrane</keyword>
<dbReference type="EMBL" id="JAPWDV010000001">
    <property type="protein sequence ID" value="KAJ6225680.1"/>
    <property type="molecule type" value="Genomic_DNA"/>
</dbReference>
<evidence type="ECO:0000256" key="1">
    <source>
        <dbReference type="ARBA" id="ARBA00022692"/>
    </source>
</evidence>
<dbReference type="Pfam" id="PF07946">
    <property type="entry name" value="CCDC47"/>
    <property type="match status" value="1"/>
</dbReference>
<proteinExistence type="inferred from homology"/>
<dbReference type="PANTHER" id="PTHR12883:SF0">
    <property type="entry name" value="PAT COMPLEX SUBUNIT CCDC47"/>
    <property type="match status" value="1"/>
</dbReference>
<dbReference type="GO" id="GO:0005509">
    <property type="term" value="F:calcium ion binding"/>
    <property type="evidence" value="ECO:0007669"/>
    <property type="project" value="InterPro"/>
</dbReference>
<feature type="region of interest" description="Disordered" evidence="8">
    <location>
        <begin position="429"/>
        <end position="479"/>
    </location>
</feature>
<evidence type="ECO:0000313" key="11">
    <source>
        <dbReference type="Proteomes" id="UP001142055"/>
    </source>
</evidence>
<dbReference type="GO" id="GO:0032469">
    <property type="term" value="P:endoplasmic reticulum calcium ion homeostasis"/>
    <property type="evidence" value="ECO:0007669"/>
    <property type="project" value="InterPro"/>
</dbReference>
<evidence type="ECO:0000256" key="7">
    <source>
        <dbReference type="ARBA" id="ARBA00034902"/>
    </source>
</evidence>
<feature type="compositionally biased region" description="Basic and acidic residues" evidence="8">
    <location>
        <begin position="429"/>
        <end position="462"/>
    </location>
</feature>
<evidence type="ECO:0000256" key="8">
    <source>
        <dbReference type="SAM" id="MobiDB-lite"/>
    </source>
</evidence>
<dbReference type="GO" id="GO:0030867">
    <property type="term" value="C:rough endoplasmic reticulum membrane"/>
    <property type="evidence" value="ECO:0007669"/>
    <property type="project" value="UniProtKB-SubCell"/>
</dbReference>
<comment type="subcellular location">
    <subcellularLocation>
        <location evidence="4">Rough endoplasmic reticulum membrane</location>
        <topology evidence="4">Single-pass type I membrane protein</topology>
    </subcellularLocation>
</comment>
<organism evidence="10 11">
    <name type="scientific">Blomia tropicalis</name>
    <name type="common">Mite</name>
    <dbReference type="NCBI Taxonomy" id="40697"/>
    <lineage>
        <taxon>Eukaryota</taxon>
        <taxon>Metazoa</taxon>
        <taxon>Ecdysozoa</taxon>
        <taxon>Arthropoda</taxon>
        <taxon>Chelicerata</taxon>
        <taxon>Arachnida</taxon>
        <taxon>Acari</taxon>
        <taxon>Acariformes</taxon>
        <taxon>Sarcoptiformes</taxon>
        <taxon>Astigmata</taxon>
        <taxon>Glycyphagoidea</taxon>
        <taxon>Echimyopodidae</taxon>
        <taxon>Blomia</taxon>
    </lineage>
</organism>
<keyword evidence="2 9" id="KW-1133">Transmembrane helix</keyword>
<evidence type="ECO:0000256" key="3">
    <source>
        <dbReference type="ARBA" id="ARBA00023136"/>
    </source>
</evidence>
<feature type="compositionally biased region" description="Polar residues" evidence="8">
    <location>
        <begin position="63"/>
        <end position="82"/>
    </location>
</feature>
<evidence type="ECO:0000313" key="10">
    <source>
        <dbReference type="EMBL" id="KAJ6225680.1"/>
    </source>
</evidence>
<feature type="compositionally biased region" description="Acidic residues" evidence="8">
    <location>
        <begin position="87"/>
        <end position="107"/>
    </location>
</feature>
<evidence type="ECO:0000256" key="4">
    <source>
        <dbReference type="ARBA" id="ARBA00034697"/>
    </source>
</evidence>